<dbReference type="AlphaFoldDB" id="A0A182PWK8"/>
<dbReference type="STRING" id="199890.A0A182PWK8"/>
<dbReference type="Gene3D" id="3.30.420.10">
    <property type="entry name" value="Ribonuclease H-like superfamily/Ribonuclease H"/>
    <property type="match status" value="1"/>
</dbReference>
<feature type="domain" description="Integrase catalytic" evidence="1">
    <location>
        <begin position="543"/>
        <end position="729"/>
    </location>
</feature>
<reference evidence="2" key="2">
    <citation type="submission" date="2020-05" db="UniProtKB">
        <authorList>
            <consortium name="EnsemblMetazoa"/>
        </authorList>
    </citation>
    <scope>IDENTIFICATION</scope>
    <source>
        <strain evidence="2">Epiroticus2</strain>
    </source>
</reference>
<organism evidence="2 3">
    <name type="scientific">Anopheles epiroticus</name>
    <dbReference type="NCBI Taxonomy" id="199890"/>
    <lineage>
        <taxon>Eukaryota</taxon>
        <taxon>Metazoa</taxon>
        <taxon>Ecdysozoa</taxon>
        <taxon>Arthropoda</taxon>
        <taxon>Hexapoda</taxon>
        <taxon>Insecta</taxon>
        <taxon>Pterygota</taxon>
        <taxon>Neoptera</taxon>
        <taxon>Endopterygota</taxon>
        <taxon>Diptera</taxon>
        <taxon>Nematocera</taxon>
        <taxon>Culicoidea</taxon>
        <taxon>Culicidae</taxon>
        <taxon>Anophelinae</taxon>
        <taxon>Anopheles</taxon>
    </lineage>
</organism>
<evidence type="ECO:0000259" key="1">
    <source>
        <dbReference type="PROSITE" id="PS50994"/>
    </source>
</evidence>
<dbReference type="Proteomes" id="UP000075885">
    <property type="component" value="Unassembled WGS sequence"/>
</dbReference>
<dbReference type="PANTHER" id="PTHR47331">
    <property type="entry name" value="PHD-TYPE DOMAIN-CONTAINING PROTEIN"/>
    <property type="match status" value="1"/>
</dbReference>
<dbReference type="InterPro" id="IPR001584">
    <property type="entry name" value="Integrase_cat-core"/>
</dbReference>
<proteinExistence type="predicted"/>
<dbReference type="PROSITE" id="PS50994">
    <property type="entry name" value="INTEGRASE"/>
    <property type="match status" value="1"/>
</dbReference>
<evidence type="ECO:0000313" key="3">
    <source>
        <dbReference type="Proteomes" id="UP000075885"/>
    </source>
</evidence>
<dbReference type="GO" id="GO:0003676">
    <property type="term" value="F:nucleic acid binding"/>
    <property type="evidence" value="ECO:0007669"/>
    <property type="project" value="InterPro"/>
</dbReference>
<evidence type="ECO:0000313" key="2">
    <source>
        <dbReference type="EnsemblMetazoa" id="AEPI011345-PA"/>
    </source>
</evidence>
<dbReference type="GO" id="GO:0015074">
    <property type="term" value="P:DNA integration"/>
    <property type="evidence" value="ECO:0007669"/>
    <property type="project" value="InterPro"/>
</dbReference>
<dbReference type="InterPro" id="IPR012337">
    <property type="entry name" value="RNaseH-like_sf"/>
</dbReference>
<dbReference type="Pfam" id="PF03564">
    <property type="entry name" value="DUF1759"/>
    <property type="match status" value="1"/>
</dbReference>
<dbReference type="Pfam" id="PF18701">
    <property type="entry name" value="DUF5641"/>
    <property type="match status" value="1"/>
</dbReference>
<dbReference type="SUPFAM" id="SSF53098">
    <property type="entry name" value="Ribonuclease H-like"/>
    <property type="match status" value="1"/>
</dbReference>
<dbReference type="InterPro" id="IPR036397">
    <property type="entry name" value="RNaseH_sf"/>
</dbReference>
<accession>A0A182PWK8</accession>
<dbReference type="VEuPathDB" id="VectorBase:AEPI011345"/>
<sequence>SQPAKTPIIVRQNASCDLPKFSGSPTEWPVFISTYNRTTQLYGLSNDENLIRLEKSLIGKARDSVASLLIHPKNVDVILESLTMKYGQPERIVHELTKQISSISSINEGRFDDLVDFALTVQNYCATVEACELNGYLYNDMLLHNLCQKLPPSLSLRWAEFKMSKNDVTLQTFNKWLHSIAKAAIPITLHGEGKSIVTYAFLDDGSELSLIEEDLARELRLEGPEKMLCLKWTNDIRRFENASMSVNVKISGNKENTSFVMSNVRTIKDLKLPRQTLNMNELKKKYRYLANIPVESYKNAVPRILIGLDNSKLGAIQKCHEGGQGQPIAGKTRLGWMVYGCCNQISTLSSFLTHHSLHITKCQCNCDEVLHRNMKEYFSLDSMGNYTGQVPPLNKLELLNAQNWLYRRVQEEIFAEEIALLKDAKQLQRTSSIFRMSPILDENGVMRTRGRIDVYRYTDLHVQDAIILPADHHVTKLIIQFFHRNLFHRNHETAINQIRLRYLIPGLRKAYRKMRGNCQRCKNESAFPHPPMMGELPAARLAVFTRPFAYVGIDYFGPITISIGRRTEKRWGVIVTCLTTRAIHLELAYSLSTDSCIMALRSFMARRGAPTEIYSDNGTNFRGASKELVVTVMLIDRNKSIQEIESPHTTWKFIPPASRHMGGAWERLVRSVKTNLSGKQLPRTPTEEVLRSALVEIENTINSRPLTHLPIDDVSAGVLTPNHLLLGSSNGLKPLAVLDDTVAVVKKGWELSKIMANVFWRQWITAYLPTITRRTKWFKPVKPIEVGDIVVIADPQSPRNSWPKGKVIAVKKSPDGQVRKATVQTAQGIYERPAVKIAVLDVDERHRSE</sequence>
<dbReference type="InterPro" id="IPR005312">
    <property type="entry name" value="DUF1759"/>
</dbReference>
<name>A0A182PWK8_9DIPT</name>
<keyword evidence="3" id="KW-1185">Reference proteome</keyword>
<reference evidence="3" key="1">
    <citation type="submission" date="2013-03" db="EMBL/GenBank/DDBJ databases">
        <title>The Genome Sequence of Anopheles epiroticus epiroticus2.</title>
        <authorList>
            <consortium name="The Broad Institute Genomics Platform"/>
            <person name="Neafsey D.E."/>
            <person name="Howell P."/>
            <person name="Walker B."/>
            <person name="Young S.K."/>
            <person name="Zeng Q."/>
            <person name="Gargeya S."/>
            <person name="Fitzgerald M."/>
            <person name="Haas B."/>
            <person name="Abouelleil A."/>
            <person name="Allen A.W."/>
            <person name="Alvarado L."/>
            <person name="Arachchi H.M."/>
            <person name="Berlin A.M."/>
            <person name="Chapman S.B."/>
            <person name="Gainer-Dewar J."/>
            <person name="Goldberg J."/>
            <person name="Griggs A."/>
            <person name="Gujja S."/>
            <person name="Hansen M."/>
            <person name="Howarth C."/>
            <person name="Imamovic A."/>
            <person name="Ireland A."/>
            <person name="Larimer J."/>
            <person name="McCowan C."/>
            <person name="Murphy C."/>
            <person name="Pearson M."/>
            <person name="Poon T.W."/>
            <person name="Priest M."/>
            <person name="Roberts A."/>
            <person name="Saif S."/>
            <person name="Shea T."/>
            <person name="Sisk P."/>
            <person name="Sykes S."/>
            <person name="Wortman J."/>
            <person name="Nusbaum C."/>
            <person name="Birren B."/>
        </authorList>
    </citation>
    <scope>NUCLEOTIDE SEQUENCE [LARGE SCALE GENOMIC DNA]</scope>
    <source>
        <strain evidence="3">Epiroticus2</strain>
    </source>
</reference>
<dbReference type="EnsemblMetazoa" id="AEPI011345-RA">
    <property type="protein sequence ID" value="AEPI011345-PA"/>
    <property type="gene ID" value="AEPI011345"/>
</dbReference>
<protein>
    <recommendedName>
        <fullName evidence="1">Integrase catalytic domain-containing protein</fullName>
    </recommendedName>
</protein>
<dbReference type="InterPro" id="IPR040676">
    <property type="entry name" value="DUF5641"/>
</dbReference>